<feature type="region of interest" description="Disordered" evidence="1">
    <location>
        <begin position="1"/>
        <end position="30"/>
    </location>
</feature>
<protein>
    <submittedName>
        <fullName evidence="2">Uncharacterized protein</fullName>
    </submittedName>
</protein>
<organism evidence="2 3">
    <name type="scientific">Mycena pura</name>
    <dbReference type="NCBI Taxonomy" id="153505"/>
    <lineage>
        <taxon>Eukaryota</taxon>
        <taxon>Fungi</taxon>
        <taxon>Dikarya</taxon>
        <taxon>Basidiomycota</taxon>
        <taxon>Agaricomycotina</taxon>
        <taxon>Agaricomycetes</taxon>
        <taxon>Agaricomycetidae</taxon>
        <taxon>Agaricales</taxon>
        <taxon>Marasmiineae</taxon>
        <taxon>Mycenaceae</taxon>
        <taxon>Mycena</taxon>
    </lineage>
</organism>
<evidence type="ECO:0000313" key="2">
    <source>
        <dbReference type="EMBL" id="KAJ7207450.1"/>
    </source>
</evidence>
<accession>A0AAD6Y9R0</accession>
<evidence type="ECO:0000313" key="3">
    <source>
        <dbReference type="Proteomes" id="UP001219525"/>
    </source>
</evidence>
<gene>
    <name evidence="2" type="ORF">GGX14DRAFT_635176</name>
</gene>
<dbReference type="EMBL" id="JARJCW010000036">
    <property type="protein sequence ID" value="KAJ7207450.1"/>
    <property type="molecule type" value="Genomic_DNA"/>
</dbReference>
<sequence>MGRVITRDDSVTRPKLQPKRRAAQVASAPPPLLAHTSSAVIRRSGLLMRRHRIKRATAFHYELNDDERTWRGLIEVISYLHPDASGHAHRLQALNISLATFSEHSAHLRWLLHPQKSSYPPRITPCHAPMSTPYHTATPRHMPHALLQADSTQSSTSDAASGFTMHRCTLLASPAPMARMFAAAVRSAAPARAIVFATMQAELRLMAPSGSARAVYHYKPRLRF</sequence>
<keyword evidence="3" id="KW-1185">Reference proteome</keyword>
<proteinExistence type="predicted"/>
<dbReference type="Proteomes" id="UP001219525">
    <property type="component" value="Unassembled WGS sequence"/>
</dbReference>
<name>A0AAD6Y9R0_9AGAR</name>
<dbReference type="AlphaFoldDB" id="A0AAD6Y9R0"/>
<comment type="caution">
    <text evidence="2">The sequence shown here is derived from an EMBL/GenBank/DDBJ whole genome shotgun (WGS) entry which is preliminary data.</text>
</comment>
<reference evidence="2" key="1">
    <citation type="submission" date="2023-03" db="EMBL/GenBank/DDBJ databases">
        <title>Massive genome expansion in bonnet fungi (Mycena s.s.) driven by repeated elements and novel gene families across ecological guilds.</title>
        <authorList>
            <consortium name="Lawrence Berkeley National Laboratory"/>
            <person name="Harder C.B."/>
            <person name="Miyauchi S."/>
            <person name="Viragh M."/>
            <person name="Kuo A."/>
            <person name="Thoen E."/>
            <person name="Andreopoulos B."/>
            <person name="Lu D."/>
            <person name="Skrede I."/>
            <person name="Drula E."/>
            <person name="Henrissat B."/>
            <person name="Morin E."/>
            <person name="Kohler A."/>
            <person name="Barry K."/>
            <person name="LaButti K."/>
            <person name="Morin E."/>
            <person name="Salamov A."/>
            <person name="Lipzen A."/>
            <person name="Mereny Z."/>
            <person name="Hegedus B."/>
            <person name="Baldrian P."/>
            <person name="Stursova M."/>
            <person name="Weitz H."/>
            <person name="Taylor A."/>
            <person name="Grigoriev I.V."/>
            <person name="Nagy L.G."/>
            <person name="Martin F."/>
            <person name="Kauserud H."/>
        </authorList>
    </citation>
    <scope>NUCLEOTIDE SEQUENCE</scope>
    <source>
        <strain evidence="2">9144</strain>
    </source>
</reference>
<feature type="compositionally biased region" description="Basic and acidic residues" evidence="1">
    <location>
        <begin position="1"/>
        <end position="12"/>
    </location>
</feature>
<evidence type="ECO:0000256" key="1">
    <source>
        <dbReference type="SAM" id="MobiDB-lite"/>
    </source>
</evidence>